<evidence type="ECO:0000256" key="4">
    <source>
        <dbReference type="ARBA" id="ARBA00022989"/>
    </source>
</evidence>
<keyword evidence="5" id="KW-0472">Membrane</keyword>
<evidence type="ECO:0000256" key="5">
    <source>
        <dbReference type="ARBA" id="ARBA00023136"/>
    </source>
</evidence>
<sequence>MGFGGFIVVAACVMTFEARDSAAKVVPARFKSTGSSSCRSNAKTSNSNSSQSQRRTASGHLQKNRWDHQLGVFRTSPSEPVPLQPIDRQALTAALIHFSKTIGTPNTSPKLHRLSYTGSVPDLAKTISCQNLSPNRKLFDPLSIHRYNQQYLRYMGQQPLHHSRHPKKSRSPQRSGGSLVQRTTRESATSLLHPLALQKLHRHAFLSMKLDHTLKPISM</sequence>
<protein>
    <submittedName>
        <fullName evidence="7">Uncharacterized protein</fullName>
    </submittedName>
</protein>
<reference evidence="7" key="2">
    <citation type="submission" date="2015-06" db="UniProtKB">
        <authorList>
            <consortium name="EnsemblMetazoa"/>
        </authorList>
    </citation>
    <scope>IDENTIFICATION</scope>
</reference>
<feature type="compositionally biased region" description="Low complexity" evidence="6">
    <location>
        <begin position="39"/>
        <end position="58"/>
    </location>
</feature>
<dbReference type="GO" id="GO:0016020">
    <property type="term" value="C:membrane"/>
    <property type="evidence" value="ECO:0007669"/>
    <property type="project" value="UniProtKB-SubCell"/>
</dbReference>
<evidence type="ECO:0000256" key="6">
    <source>
        <dbReference type="SAM" id="MobiDB-lite"/>
    </source>
</evidence>
<evidence type="ECO:0000313" key="8">
    <source>
        <dbReference type="Proteomes" id="UP000015102"/>
    </source>
</evidence>
<reference evidence="8" key="1">
    <citation type="submission" date="2013-02" db="EMBL/GenBank/DDBJ databases">
        <authorList>
            <person name="Hughes D."/>
        </authorList>
    </citation>
    <scope>NUCLEOTIDE SEQUENCE</scope>
    <source>
        <strain>Durham</strain>
        <strain evidence="8">NC isolate 2 -- Noor lab</strain>
    </source>
</reference>
<evidence type="ECO:0000313" key="7">
    <source>
        <dbReference type="EnsemblMetazoa" id="MESCA001828-PA"/>
    </source>
</evidence>
<comment type="similarity">
    <text evidence="2">Belongs to the TMEM200 family.</text>
</comment>
<feature type="region of interest" description="Disordered" evidence="6">
    <location>
        <begin position="32"/>
        <end position="66"/>
    </location>
</feature>
<feature type="compositionally biased region" description="Polar residues" evidence="6">
    <location>
        <begin position="172"/>
        <end position="185"/>
    </location>
</feature>
<dbReference type="EnsemblMetazoa" id="MESCA001828-RA">
    <property type="protein sequence ID" value="MESCA001828-PA"/>
    <property type="gene ID" value="MESCA001828"/>
</dbReference>
<proteinExistence type="inferred from homology"/>
<dbReference type="EMBL" id="CAQQ02078514">
    <property type="status" value="NOT_ANNOTATED_CDS"/>
    <property type="molecule type" value="Genomic_DNA"/>
</dbReference>
<comment type="subcellular location">
    <subcellularLocation>
        <location evidence="1">Membrane</location>
        <topology evidence="1">Multi-pass membrane protein</topology>
    </subcellularLocation>
</comment>
<dbReference type="PANTHER" id="PTHR31815">
    <property type="entry name" value="AGAP005329-PA"/>
    <property type="match status" value="1"/>
</dbReference>
<accession>T1GEQ7</accession>
<dbReference type="AlphaFoldDB" id="T1GEQ7"/>
<keyword evidence="4" id="KW-1133">Transmembrane helix</keyword>
<keyword evidence="3" id="KW-0812">Transmembrane</keyword>
<dbReference type="HOGENOM" id="CLU_1262829_0_0_1"/>
<feature type="region of interest" description="Disordered" evidence="6">
    <location>
        <begin position="159"/>
        <end position="185"/>
    </location>
</feature>
<organism evidence="7 8">
    <name type="scientific">Megaselia scalaris</name>
    <name type="common">Humpbacked fly</name>
    <name type="synonym">Phora scalaris</name>
    <dbReference type="NCBI Taxonomy" id="36166"/>
    <lineage>
        <taxon>Eukaryota</taxon>
        <taxon>Metazoa</taxon>
        <taxon>Ecdysozoa</taxon>
        <taxon>Arthropoda</taxon>
        <taxon>Hexapoda</taxon>
        <taxon>Insecta</taxon>
        <taxon>Pterygota</taxon>
        <taxon>Neoptera</taxon>
        <taxon>Endopterygota</taxon>
        <taxon>Diptera</taxon>
        <taxon>Brachycera</taxon>
        <taxon>Muscomorpha</taxon>
        <taxon>Platypezoidea</taxon>
        <taxon>Phoridae</taxon>
        <taxon>Megaseliini</taxon>
        <taxon>Megaselia</taxon>
    </lineage>
</organism>
<keyword evidence="8" id="KW-1185">Reference proteome</keyword>
<evidence type="ECO:0000256" key="3">
    <source>
        <dbReference type="ARBA" id="ARBA00022692"/>
    </source>
</evidence>
<feature type="compositionally biased region" description="Basic residues" evidence="6">
    <location>
        <begin position="161"/>
        <end position="171"/>
    </location>
</feature>
<dbReference type="Proteomes" id="UP000015102">
    <property type="component" value="Unassembled WGS sequence"/>
</dbReference>
<name>T1GEQ7_MEGSC</name>
<evidence type="ECO:0000256" key="2">
    <source>
        <dbReference type="ARBA" id="ARBA00005308"/>
    </source>
</evidence>
<evidence type="ECO:0000256" key="1">
    <source>
        <dbReference type="ARBA" id="ARBA00004141"/>
    </source>
</evidence>
<dbReference type="PANTHER" id="PTHR31815:SF1">
    <property type="entry name" value="TRANSMEMBRANE PROTEIN 200C"/>
    <property type="match status" value="1"/>
</dbReference>
<dbReference type="InterPro" id="IPR018787">
    <property type="entry name" value="DUF2371_TMEM200"/>
</dbReference>